<dbReference type="GO" id="GO:0004190">
    <property type="term" value="F:aspartic-type endopeptidase activity"/>
    <property type="evidence" value="ECO:0007669"/>
    <property type="project" value="UniProtKB-KW"/>
</dbReference>
<feature type="region of interest" description="Disordered" evidence="28">
    <location>
        <begin position="1462"/>
        <end position="1485"/>
    </location>
</feature>
<organism evidence="30 31">
    <name type="scientific">Lasallia pustulata</name>
    <dbReference type="NCBI Taxonomy" id="136370"/>
    <lineage>
        <taxon>Eukaryota</taxon>
        <taxon>Fungi</taxon>
        <taxon>Dikarya</taxon>
        <taxon>Ascomycota</taxon>
        <taxon>Pezizomycotina</taxon>
        <taxon>Lecanoromycetes</taxon>
        <taxon>OSLEUM clade</taxon>
        <taxon>Umbilicariomycetidae</taxon>
        <taxon>Umbilicariales</taxon>
        <taxon>Umbilicariaceae</taxon>
        <taxon>Lasallia</taxon>
    </lineage>
</organism>
<dbReference type="GO" id="GO:0006310">
    <property type="term" value="P:DNA recombination"/>
    <property type="evidence" value="ECO:0007669"/>
    <property type="project" value="UniProtKB-KW"/>
</dbReference>
<dbReference type="InterPro" id="IPR043502">
    <property type="entry name" value="DNA/RNA_pol_sf"/>
</dbReference>
<keyword evidence="23" id="KW-0233">DNA recombination</keyword>
<dbReference type="GO" id="GO:0032196">
    <property type="term" value="P:transposition"/>
    <property type="evidence" value="ECO:0007669"/>
    <property type="project" value="UniProtKB-KW"/>
</dbReference>
<dbReference type="Pfam" id="PF07727">
    <property type="entry name" value="RVT_2"/>
    <property type="match status" value="1"/>
</dbReference>
<evidence type="ECO:0000256" key="13">
    <source>
        <dbReference type="ARBA" id="ARBA00022759"/>
    </source>
</evidence>
<evidence type="ECO:0000256" key="5">
    <source>
        <dbReference type="ARBA" id="ARBA00022612"/>
    </source>
</evidence>
<comment type="catalytic activity">
    <reaction evidence="26">
        <text>DNA(n) + a 2'-deoxyribonucleoside 5'-triphosphate = DNA(n+1) + diphosphate</text>
        <dbReference type="Rhea" id="RHEA:22508"/>
        <dbReference type="Rhea" id="RHEA-COMP:17339"/>
        <dbReference type="Rhea" id="RHEA-COMP:17340"/>
        <dbReference type="ChEBI" id="CHEBI:33019"/>
        <dbReference type="ChEBI" id="CHEBI:61560"/>
        <dbReference type="ChEBI" id="CHEBI:173112"/>
        <dbReference type="EC" id="2.7.7.7"/>
    </reaction>
</comment>
<evidence type="ECO:0000256" key="16">
    <source>
        <dbReference type="ARBA" id="ARBA00022842"/>
    </source>
</evidence>
<feature type="domain" description="Integrase catalytic" evidence="29">
    <location>
        <begin position="1202"/>
        <end position="1383"/>
    </location>
</feature>
<keyword evidence="17" id="KW-0694">RNA-binding</keyword>
<evidence type="ECO:0000256" key="25">
    <source>
        <dbReference type="ARBA" id="ARBA00048173"/>
    </source>
</evidence>
<dbReference type="GO" id="GO:0046872">
    <property type="term" value="F:metal ion binding"/>
    <property type="evidence" value="ECO:0007669"/>
    <property type="project" value="UniProtKB-KW"/>
</dbReference>
<dbReference type="Pfam" id="PF14223">
    <property type="entry name" value="Retrotran_gag_2"/>
    <property type="match status" value="1"/>
</dbReference>
<keyword evidence="31" id="KW-1185">Reference proteome</keyword>
<dbReference type="InterPro" id="IPR007751">
    <property type="entry name" value="DUF676_lipase-like"/>
</dbReference>
<dbReference type="PROSITE" id="PS00678">
    <property type="entry name" value="WD_REPEATS_1"/>
    <property type="match status" value="2"/>
</dbReference>
<dbReference type="InterPro" id="IPR056884">
    <property type="entry name" value="NPHP3-like_N"/>
</dbReference>
<dbReference type="EMBL" id="FWEW01003806">
    <property type="protein sequence ID" value="SLM41226.1"/>
    <property type="molecule type" value="Genomic_DNA"/>
</dbReference>
<dbReference type="GO" id="GO:0003887">
    <property type="term" value="F:DNA-directed DNA polymerase activity"/>
    <property type="evidence" value="ECO:0007669"/>
    <property type="project" value="UniProtKB-KW"/>
</dbReference>
<dbReference type="GO" id="GO:0006508">
    <property type="term" value="P:proteolysis"/>
    <property type="evidence" value="ECO:0007669"/>
    <property type="project" value="UniProtKB-KW"/>
</dbReference>
<keyword evidence="18" id="KW-0229">DNA integration</keyword>
<keyword evidence="5" id="KW-1188">Viral release from host cell</keyword>
<keyword evidence="4" id="KW-0815">Transposition</keyword>
<evidence type="ECO:0000256" key="8">
    <source>
        <dbReference type="ARBA" id="ARBA00022722"/>
    </source>
</evidence>
<sequence>MFITNNLQTTHRVSKNFLKVLVSPEDPDVDIIAVHGLNPTNTEFHAEATWTVEDKLWLRDFLPPQLPSARVLLFGYNANVAFETSIAGVHEQAINLLNRIASKREHAEERPIVFVAHSLGGIVVKRALVEAKLDDSYKSIREATYGIAFFGTPHQGGNFAKLGDIAASIIRGVLRNPSSTFMEALKKDSLFSDTLVGDFRHQLEDYHVLSFFETLPMGRLGLIVDQKSATLGLAGLRERQIPMDADHTGVCKFESAEGDDYEQVSFNLVRLVKSAVKAVAERACIASLSVPSSRPLSEAASVYTVTKSLLSHLPYAVDAPFNTYSRQHDPTCLPDTRVDLLREIYTWADGKDGRFIYWLNGLAGTGKSTIARTVARKYFENGQLGASFFFSRGGGDVGHASKFFTTIAVQLAQKSQSLQRYIGDAVRKNANIATQSLGDQWRQVVLGPLSKLSGDSYPSSYIFVIDALDECDNNEDIRTILKLLAEAQTFQTIRLRVLLTSRPEIPIRHGFYQIPETEHQLFVLHHISPSIIDHDITIFLKYNLRRIGQTKPSLSASWPGEETVNQLVQIASGLFIWAATACRFIQEVGKVVNCLSLYGFIHDLKRFALHNRVGIEQAPLQVYHSALCFTPVMSIVRKQFSNKMPWWIKRGPEVEANWSATLQTLEGHSDLVTAVAFSPDGKQLASGSGDKTVRIWDAATGATLQTLEGHSDWVRAVAFSPDGKQLASGSDDKTVRIWDAATGATLQTLEGHSDSVCAVAFSPDGDERDERVRTRRIILTGFDNWGRWSSNTKASMQEKGVWDLTGNGAGVPRTQATLEKAKGTALRIILESIDDNLFRTIEGMEEITEIWDKLKTTCSQVGQGVVYAILNELFGYAAANKSKGYTKSVNAIFGDVGSLIKRLKSAVREDRDIWDDIHIVIALGALAPEYDNNKAHITTSKEIQVQEVQQYMASEEVRINSDRQVGVEPELAMAQHITNRLDLFEPASFYDEEHEFEAANSEALYCTKRGTIAIPTGPGSNVQIRHVCYVPKASANLISMGILKRCGWSYSDEDDYMLLTKETVAIRAKLTKQNIYRLVVYGGKEVIMAVQDQRGRPTHLMGATPTQHLWHRRFGHASHERIKLASTIVNGLLLHHAAESYKTANQSASDSECLTSDSEHLTNGSEQLSLDVEPELLATLQADEDPPNMCIPCVQSKQTRIIQHTPMRVTNRVLERLHSDLWGPHDPESLGGSSYAVVLVDDYSKKSWVDFLKTKDGFYDWFICMIPKLERLTDQELGHLRVDGGGEYISHALLRWCKTKGITIEHSALHTPEHNSVSERTWRTLRTMKDSLLLDAKLPNIFWAEAMLTANELKNLLPASKRDKVPNHTITGVRPSVAHLQIFGSVAHIYIPKEKRIKSDIKRTWTGIFLGYTESTKKYRIWSPQQRSIHEMSSVTIDESTSGAYLLNEFPLHPTRTKITNRAAPDAPCRRGRPRLEKPTQQQNTEEVVELYEPVQADATATPALRDQGGSTQSKTVRAEIPKRGWGRPRKVVEESIIDETESGEWGMLTLAREDARAGRLADPMSHAHRTVRNSCYLPGLTTADDPYEPPVRERAGLNATKLVATQYLTGYGTQKASCLRGKGSQQKLDIEEVYVPNKRFKLMKLEQSVSYEKIEEPKTYTEALSDPIHGRGWRDAIQTELENLQSHGVWELDKLPEERRPIGCKWVFKIKYDENGLLEKYKARLVAQGFSQQEGIDYEETFAPTVQKESLRRYLAIVAALDLELHQMDVVAAYLVGDLKAEGREIYMRIPEGADVQQGRTELVWRIVKSLYGLKQSARLWNKKLVSFWKDQGYKPMVADGSIMVASYKAGLIIVSIYVDDLLIAATSLDLVKKAKAVLCKEFNMKDLGEARMIIGMRIIRHRNRRLLTLDQESYV</sequence>
<keyword evidence="21" id="KW-0917">Virion maturation</keyword>
<evidence type="ECO:0000256" key="23">
    <source>
        <dbReference type="ARBA" id="ARBA00023172"/>
    </source>
</evidence>
<keyword evidence="19" id="KW-0695">RNA-directed DNA polymerase</keyword>
<dbReference type="GO" id="GO:0004519">
    <property type="term" value="F:endonuclease activity"/>
    <property type="evidence" value="ECO:0007669"/>
    <property type="project" value="UniProtKB-KW"/>
</dbReference>
<dbReference type="InterPro" id="IPR015943">
    <property type="entry name" value="WD40/YVTN_repeat-like_dom_sf"/>
</dbReference>
<feature type="repeat" description="WD" evidence="27">
    <location>
        <begin position="707"/>
        <end position="748"/>
    </location>
</feature>
<keyword evidence="11" id="KW-0547">Nucleotide-binding</keyword>
<evidence type="ECO:0000256" key="4">
    <source>
        <dbReference type="ARBA" id="ARBA00022578"/>
    </source>
</evidence>
<dbReference type="GO" id="GO:0005524">
    <property type="term" value="F:ATP binding"/>
    <property type="evidence" value="ECO:0007669"/>
    <property type="project" value="UniProtKB-KW"/>
</dbReference>
<evidence type="ECO:0000256" key="20">
    <source>
        <dbReference type="ARBA" id="ARBA00022932"/>
    </source>
</evidence>
<dbReference type="GO" id="GO:0005634">
    <property type="term" value="C:nucleus"/>
    <property type="evidence" value="ECO:0007669"/>
    <property type="project" value="UniProtKB-ARBA"/>
</dbReference>
<evidence type="ECO:0000256" key="21">
    <source>
        <dbReference type="ARBA" id="ARBA00023113"/>
    </source>
</evidence>
<dbReference type="GO" id="GO:0003677">
    <property type="term" value="F:DNA binding"/>
    <property type="evidence" value="ECO:0007669"/>
    <property type="project" value="UniProtKB-KW"/>
</dbReference>
<dbReference type="Pfam" id="PF00400">
    <property type="entry name" value="WD40"/>
    <property type="match status" value="3"/>
</dbReference>
<evidence type="ECO:0000256" key="12">
    <source>
        <dbReference type="ARBA" id="ARBA00022750"/>
    </source>
</evidence>
<dbReference type="CDD" id="cd00200">
    <property type="entry name" value="WD40"/>
    <property type="match status" value="1"/>
</dbReference>
<keyword evidence="15" id="KW-0067">ATP-binding</keyword>
<evidence type="ECO:0000256" key="24">
    <source>
        <dbReference type="ARBA" id="ARBA00023268"/>
    </source>
</evidence>
<keyword evidence="24" id="KW-0511">Multifunctional enzyme</keyword>
<dbReference type="InterPro" id="IPR029058">
    <property type="entry name" value="AB_hydrolase_fold"/>
</dbReference>
<dbReference type="Pfam" id="PF05057">
    <property type="entry name" value="DUF676"/>
    <property type="match status" value="1"/>
</dbReference>
<dbReference type="Pfam" id="PF25597">
    <property type="entry name" value="SH3_retrovirus"/>
    <property type="match status" value="1"/>
</dbReference>
<dbReference type="SUPFAM" id="SSF52540">
    <property type="entry name" value="P-loop containing nucleoside triphosphate hydrolases"/>
    <property type="match status" value="1"/>
</dbReference>
<evidence type="ECO:0000256" key="28">
    <source>
        <dbReference type="SAM" id="MobiDB-lite"/>
    </source>
</evidence>
<dbReference type="Gene3D" id="3.40.50.1820">
    <property type="entry name" value="alpha/beta hydrolase"/>
    <property type="match status" value="1"/>
</dbReference>
<evidence type="ECO:0000313" key="31">
    <source>
        <dbReference type="Proteomes" id="UP000192927"/>
    </source>
</evidence>
<dbReference type="InterPro" id="IPR012337">
    <property type="entry name" value="RNaseH-like_sf"/>
</dbReference>
<dbReference type="InterPro" id="IPR057670">
    <property type="entry name" value="SH3_retrovirus"/>
</dbReference>
<keyword evidence="7" id="KW-0548">Nucleotidyltransferase</keyword>
<evidence type="ECO:0000256" key="22">
    <source>
        <dbReference type="ARBA" id="ARBA00023125"/>
    </source>
</evidence>
<dbReference type="SUPFAM" id="SSF53474">
    <property type="entry name" value="alpha/beta-Hydrolases"/>
    <property type="match status" value="1"/>
</dbReference>
<dbReference type="InterPro" id="IPR027417">
    <property type="entry name" value="P-loop_NTPase"/>
</dbReference>
<dbReference type="InterPro" id="IPR036322">
    <property type="entry name" value="WD40_repeat_dom_sf"/>
</dbReference>
<evidence type="ECO:0000313" key="30">
    <source>
        <dbReference type="EMBL" id="SLM41226.1"/>
    </source>
</evidence>
<evidence type="ECO:0000256" key="27">
    <source>
        <dbReference type="PROSITE-ProRule" id="PRU00221"/>
    </source>
</evidence>
<dbReference type="PROSITE" id="PS50082">
    <property type="entry name" value="WD_REPEATS_2"/>
    <property type="match status" value="2"/>
</dbReference>
<dbReference type="InterPro" id="IPR001584">
    <property type="entry name" value="Integrase_cat-core"/>
</dbReference>
<dbReference type="Gene3D" id="3.30.420.10">
    <property type="entry name" value="Ribonuclease H-like superfamily/Ribonuclease H"/>
    <property type="match status" value="1"/>
</dbReference>
<evidence type="ECO:0000256" key="9">
    <source>
        <dbReference type="ARBA" id="ARBA00022723"/>
    </source>
</evidence>
<dbReference type="SUPFAM" id="SSF53098">
    <property type="entry name" value="Ribonuclease H-like"/>
    <property type="match status" value="1"/>
</dbReference>
<dbReference type="PANTHER" id="PTHR42648:SF11">
    <property type="entry name" value="TRANSPOSON TY4-P GAG-POL POLYPROTEIN"/>
    <property type="match status" value="1"/>
</dbReference>
<keyword evidence="3 27" id="KW-0853">WD repeat</keyword>
<keyword evidence="12" id="KW-0064">Aspartyl protease</keyword>
<name>A0A1W5DDQ5_9LECA</name>
<dbReference type="PROSITE" id="PS50994">
    <property type="entry name" value="INTEGRASE"/>
    <property type="match status" value="1"/>
</dbReference>
<evidence type="ECO:0000256" key="3">
    <source>
        <dbReference type="ARBA" id="ARBA00022574"/>
    </source>
</evidence>
<protein>
    <submittedName>
        <fullName evidence="30">WD40/YVTN repeat-like-containing domain</fullName>
    </submittedName>
</protein>
<dbReference type="InterPro" id="IPR039537">
    <property type="entry name" value="Retrotran_Ty1/copia-like"/>
</dbReference>
<dbReference type="Proteomes" id="UP000192927">
    <property type="component" value="Unassembled WGS sequence"/>
</dbReference>
<dbReference type="Gene3D" id="3.40.50.300">
    <property type="entry name" value="P-loop containing nucleotide triphosphate hydrolases"/>
    <property type="match status" value="1"/>
</dbReference>
<feature type="repeat" description="WD" evidence="27">
    <location>
        <begin position="665"/>
        <end position="706"/>
    </location>
</feature>
<dbReference type="PROSITE" id="PS50294">
    <property type="entry name" value="WD_REPEATS_REGION"/>
    <property type="match status" value="2"/>
</dbReference>
<dbReference type="Pfam" id="PF24883">
    <property type="entry name" value="NPHP3_N"/>
    <property type="match status" value="1"/>
</dbReference>
<evidence type="ECO:0000259" key="29">
    <source>
        <dbReference type="PROSITE" id="PS50994"/>
    </source>
</evidence>
<keyword evidence="8" id="KW-0540">Nuclease</keyword>
<dbReference type="SUPFAM" id="SSF50978">
    <property type="entry name" value="WD40 repeat-like"/>
    <property type="match status" value="1"/>
</dbReference>
<evidence type="ECO:0000256" key="2">
    <source>
        <dbReference type="ARBA" id="ARBA00007920"/>
    </source>
</evidence>
<dbReference type="GO" id="GO:0015074">
    <property type="term" value="P:DNA integration"/>
    <property type="evidence" value="ECO:0007669"/>
    <property type="project" value="UniProtKB-KW"/>
</dbReference>
<evidence type="ECO:0000256" key="14">
    <source>
        <dbReference type="ARBA" id="ARBA00022801"/>
    </source>
</evidence>
<keyword evidence="22" id="KW-0238">DNA-binding</keyword>
<evidence type="ECO:0000256" key="18">
    <source>
        <dbReference type="ARBA" id="ARBA00022908"/>
    </source>
</evidence>
<evidence type="ECO:0000256" key="19">
    <source>
        <dbReference type="ARBA" id="ARBA00022918"/>
    </source>
</evidence>
<evidence type="ECO:0000256" key="6">
    <source>
        <dbReference type="ARBA" id="ARBA00022670"/>
    </source>
</evidence>
<dbReference type="InterPro" id="IPR036397">
    <property type="entry name" value="RNaseH_sf"/>
</dbReference>
<dbReference type="InterPro" id="IPR013103">
    <property type="entry name" value="RVT_2"/>
</dbReference>
<evidence type="ECO:0000256" key="1">
    <source>
        <dbReference type="ARBA" id="ARBA00002180"/>
    </source>
</evidence>
<accession>A0A1W5DDQ5</accession>
<evidence type="ECO:0000256" key="11">
    <source>
        <dbReference type="ARBA" id="ARBA00022741"/>
    </source>
</evidence>
<proteinExistence type="inferred from homology"/>
<dbReference type="PANTHER" id="PTHR42648">
    <property type="entry name" value="TRANSPOSASE, PUTATIVE-RELATED"/>
    <property type="match status" value="1"/>
</dbReference>
<evidence type="ECO:0000256" key="10">
    <source>
        <dbReference type="ARBA" id="ARBA00022737"/>
    </source>
</evidence>
<keyword evidence="16" id="KW-0460">Magnesium</keyword>
<comment type="similarity">
    <text evidence="2">Belongs to the putative lipase ROG1 family.</text>
</comment>
<dbReference type="GO" id="GO:0003964">
    <property type="term" value="F:RNA-directed DNA polymerase activity"/>
    <property type="evidence" value="ECO:0007669"/>
    <property type="project" value="UniProtKB-KW"/>
</dbReference>
<evidence type="ECO:0000256" key="26">
    <source>
        <dbReference type="ARBA" id="ARBA00049244"/>
    </source>
</evidence>
<evidence type="ECO:0000256" key="15">
    <source>
        <dbReference type="ARBA" id="ARBA00022840"/>
    </source>
</evidence>
<dbReference type="SUPFAM" id="SSF56672">
    <property type="entry name" value="DNA/RNA polymerases"/>
    <property type="match status" value="1"/>
</dbReference>
<dbReference type="Gene3D" id="2.130.10.10">
    <property type="entry name" value="YVTN repeat-like/Quinoprotein amine dehydrogenase"/>
    <property type="match status" value="1"/>
</dbReference>
<evidence type="ECO:0000256" key="17">
    <source>
        <dbReference type="ARBA" id="ARBA00022884"/>
    </source>
</evidence>
<keyword evidence="10" id="KW-0677">Repeat</keyword>
<keyword evidence="20" id="KW-0239">DNA-directed DNA polymerase</keyword>
<evidence type="ECO:0000256" key="7">
    <source>
        <dbReference type="ARBA" id="ARBA00022695"/>
    </source>
</evidence>
<dbReference type="InterPro" id="IPR001680">
    <property type="entry name" value="WD40_rpt"/>
</dbReference>
<keyword evidence="14" id="KW-0378">Hydrolase</keyword>
<dbReference type="InterPro" id="IPR019775">
    <property type="entry name" value="WD40_repeat_CS"/>
</dbReference>
<keyword evidence="20" id="KW-0808">Transferase</keyword>
<keyword evidence="6" id="KW-0645">Protease</keyword>
<dbReference type="InterPro" id="IPR054722">
    <property type="entry name" value="PolX-like_BBD"/>
</dbReference>
<dbReference type="GO" id="GO:0003723">
    <property type="term" value="F:RNA binding"/>
    <property type="evidence" value="ECO:0007669"/>
    <property type="project" value="UniProtKB-KW"/>
</dbReference>
<comment type="function">
    <text evidence="1">The aspartyl protease (PR) mediates the proteolytic cleavages of the Gag and Gag-Pol polyproteins after assembly of the VLP.</text>
</comment>
<dbReference type="Pfam" id="PF22936">
    <property type="entry name" value="Pol_BBD"/>
    <property type="match status" value="1"/>
</dbReference>
<comment type="catalytic activity">
    <reaction evidence="25">
        <text>DNA(n) + a 2'-deoxyribonucleoside 5'-triphosphate = DNA(n+1) + diphosphate</text>
        <dbReference type="Rhea" id="RHEA:22508"/>
        <dbReference type="Rhea" id="RHEA-COMP:17339"/>
        <dbReference type="Rhea" id="RHEA-COMP:17340"/>
        <dbReference type="ChEBI" id="CHEBI:33019"/>
        <dbReference type="ChEBI" id="CHEBI:61560"/>
        <dbReference type="ChEBI" id="CHEBI:173112"/>
        <dbReference type="EC" id="2.7.7.49"/>
    </reaction>
</comment>
<dbReference type="SMART" id="SM00320">
    <property type="entry name" value="WD40"/>
    <property type="match status" value="3"/>
</dbReference>
<keyword evidence="9" id="KW-0479">Metal-binding</keyword>
<keyword evidence="13" id="KW-0255">Endonuclease</keyword>
<reference evidence="31" key="1">
    <citation type="submission" date="2017-03" db="EMBL/GenBank/DDBJ databases">
        <authorList>
            <person name="Sharma R."/>
            <person name="Thines M."/>
        </authorList>
    </citation>
    <scope>NUCLEOTIDE SEQUENCE [LARGE SCALE GENOMIC DNA]</scope>
</reference>